<proteinExistence type="predicted"/>
<name>A0A6V8KPZ7_9ACTN</name>
<protein>
    <submittedName>
        <fullName evidence="1">Putative baseplate assembly protein</fullName>
    </submittedName>
</protein>
<evidence type="ECO:0000313" key="2">
    <source>
        <dbReference type="Proteomes" id="UP000482800"/>
    </source>
</evidence>
<gene>
    <name evidence="1" type="ORF">Phou_086310</name>
</gene>
<dbReference type="InterPro" id="IPR011749">
    <property type="entry name" value="CHP02243"/>
</dbReference>
<accession>A0A6V8KPZ7</accession>
<organism evidence="1 2">
    <name type="scientific">Phytohabitans houttuyneae</name>
    <dbReference type="NCBI Taxonomy" id="1076126"/>
    <lineage>
        <taxon>Bacteria</taxon>
        <taxon>Bacillati</taxon>
        <taxon>Actinomycetota</taxon>
        <taxon>Actinomycetes</taxon>
        <taxon>Micromonosporales</taxon>
        <taxon>Micromonosporaceae</taxon>
    </lineage>
</organism>
<dbReference type="NCBIfam" id="TIGR02243">
    <property type="entry name" value="putative baseplate assembly protein"/>
    <property type="match status" value="1"/>
</dbReference>
<dbReference type="AlphaFoldDB" id="A0A6V8KPZ7"/>
<dbReference type="Proteomes" id="UP000482800">
    <property type="component" value="Unassembled WGS sequence"/>
</dbReference>
<dbReference type="EMBL" id="BLPF01000003">
    <property type="protein sequence ID" value="GFJ84451.1"/>
    <property type="molecule type" value="Genomic_DNA"/>
</dbReference>
<reference evidence="1 2" key="2">
    <citation type="submission" date="2020-03" db="EMBL/GenBank/DDBJ databases">
        <authorList>
            <person name="Ichikawa N."/>
            <person name="Kimura A."/>
            <person name="Kitahashi Y."/>
            <person name="Uohara A."/>
        </authorList>
    </citation>
    <scope>NUCLEOTIDE SEQUENCE [LARGE SCALE GENOMIC DNA]</scope>
    <source>
        <strain evidence="1 2">NBRC 108639</strain>
    </source>
</reference>
<sequence>MTVPLPRLDDLTWDALMTATRQRIPAESGGAWTLHAPADPGVTVLELLAYLLEQRLYRLDQVPDALVVAVLRLLGVPGPAPAVPAATVLRLTGSAPAGTVFTRDPLEQLTFTLDEDVTVAPVRDVTVWAGGRDRGADLRAGRGVPLLPAGGDAASFRVDVAFDGAAPPPGTVVSLLFDLDTPAGVPPQWSPDAVRGVRPPADLSWSWSLVDDGTAGLRRSGIVRLELPAEGPLTVATRASTYAAPPVLRQLVPNTGIARQRETRTVTDADLRDQLTRWLRLPGQHLDLPGARGVLLDAELRLRRRGAVQVWSAAPDLTFAGPGDPVFVLDRAEGALRFGDGLTGAVPVHDDLDGPGAVGIRSEERSDEAGWRRLPGAFSERSERDKMSPGPVVEVEYRRGGGAAGNGGRTDNWWVAGRPAGGAGAANVVPAAGGRDAETVDEARRRAAEELTRVTRAVTAADFAELAAGTPGVAVGRSYVGIGEHPGYPGTTVPGAVVVRVVPAVTGVPAPRPDPGMLAAVRRHLERARLIGTELYVCRPRYRTAALRVDLADKPSDPGRVRSALEEALRGYLDPLTGGDDGDGWPFGGPLHPSALLRVAQAAAGDTARVAAVAVGLDGAPPAVDCADVPLRRGELPALSGVTIGVGT</sequence>
<dbReference type="RefSeq" id="WP_173068277.1">
    <property type="nucleotide sequence ID" value="NZ_BAABGO010000077.1"/>
</dbReference>
<evidence type="ECO:0000313" key="1">
    <source>
        <dbReference type="EMBL" id="GFJ84451.1"/>
    </source>
</evidence>
<reference evidence="1 2" key="1">
    <citation type="submission" date="2020-03" db="EMBL/GenBank/DDBJ databases">
        <title>Whole genome shotgun sequence of Phytohabitans houttuyneae NBRC 108639.</title>
        <authorList>
            <person name="Komaki H."/>
            <person name="Tamura T."/>
        </authorList>
    </citation>
    <scope>NUCLEOTIDE SEQUENCE [LARGE SCALE GENOMIC DNA]</scope>
    <source>
        <strain evidence="1 2">NBRC 108639</strain>
    </source>
</reference>
<keyword evidence="2" id="KW-1185">Reference proteome</keyword>
<comment type="caution">
    <text evidence="1">The sequence shown here is derived from an EMBL/GenBank/DDBJ whole genome shotgun (WGS) entry which is preliminary data.</text>
</comment>